<dbReference type="WBParaSite" id="nRc.2.0.1.t01871-RA">
    <property type="protein sequence ID" value="nRc.2.0.1.t01871-RA"/>
    <property type="gene ID" value="nRc.2.0.1.g01871"/>
</dbReference>
<protein>
    <submittedName>
        <fullName evidence="2">Uncharacterized protein</fullName>
    </submittedName>
</protein>
<accession>A0A915HJW3</accession>
<evidence type="ECO:0000313" key="1">
    <source>
        <dbReference type="Proteomes" id="UP000887565"/>
    </source>
</evidence>
<keyword evidence="1" id="KW-1185">Reference proteome</keyword>
<organism evidence="1 2">
    <name type="scientific">Romanomermis culicivorax</name>
    <name type="common">Nematode worm</name>
    <dbReference type="NCBI Taxonomy" id="13658"/>
    <lineage>
        <taxon>Eukaryota</taxon>
        <taxon>Metazoa</taxon>
        <taxon>Ecdysozoa</taxon>
        <taxon>Nematoda</taxon>
        <taxon>Enoplea</taxon>
        <taxon>Dorylaimia</taxon>
        <taxon>Mermithida</taxon>
        <taxon>Mermithoidea</taxon>
        <taxon>Mermithidae</taxon>
        <taxon>Romanomermis</taxon>
    </lineage>
</organism>
<dbReference type="Proteomes" id="UP000887565">
    <property type="component" value="Unplaced"/>
</dbReference>
<name>A0A915HJW3_ROMCU</name>
<proteinExistence type="predicted"/>
<sequence>MWGLDVSKLTLKFPAALGFLHTATSFLQSDVLAYAALDAYYPLLLFLAFGRYGFVPKVYNAPALFPHDSLDATEIDHLAETIITAFHNVPLSEVLPTNSADRVYPTISQIALPANMRDEVLSACKFFMFDCTSSDHGSSFCLGTVPNCFCSVKVLTRTTHPKLLTAPKVPKKKKKKQKDKWNKSLDISDDEDLALQPRSMWMATGFDA</sequence>
<reference evidence="2" key="1">
    <citation type="submission" date="2022-11" db="UniProtKB">
        <authorList>
            <consortium name="WormBaseParasite"/>
        </authorList>
    </citation>
    <scope>IDENTIFICATION</scope>
</reference>
<dbReference type="AlphaFoldDB" id="A0A915HJW3"/>
<evidence type="ECO:0000313" key="2">
    <source>
        <dbReference type="WBParaSite" id="nRc.2.0.1.t01871-RA"/>
    </source>
</evidence>